<dbReference type="InterPro" id="IPR031309">
    <property type="entry name" value="Ribosomal_uL5_C"/>
</dbReference>
<keyword evidence="2 4" id="KW-0689">Ribosomal protein</keyword>
<sequence>MQPFFHHYRTTLKKDLSSRFIYENPTQLPKLKKINLNIGVKESSLKNILPNFLGVEFITSKYPQLTQSSKNSVFFNLKKNSPNGVKVDLQGKQACLFLQKLILQTIPNFKNRKDAFEISQSSSFSFSIRELDSFQELTLFYNFFKNIESLDITFQVTTRTPLELAFFLTSFKFPGSCVRK</sequence>
<reference evidence="6" key="1">
    <citation type="submission" date="2016-01" db="EMBL/GenBank/DDBJ databases">
        <title>Mitochondrial genome DNA sequence of Heterosigma akashiwo strain H93616.</title>
        <authorList>
            <person name="Ogura Y."/>
            <person name="Hayashi T."/>
            <person name="Ueki S."/>
        </authorList>
    </citation>
    <scope>NUCLEOTIDE SEQUENCE</scope>
    <source>
        <strain evidence="6">H93616</strain>
    </source>
</reference>
<dbReference type="PIRSF" id="PIRSF002161">
    <property type="entry name" value="Ribosomal_L5"/>
    <property type="match status" value="1"/>
</dbReference>
<dbReference type="EMBL" id="KU561547">
    <property type="protein sequence ID" value="AOT84807.1"/>
    <property type="molecule type" value="Genomic_DNA"/>
</dbReference>
<keyword evidence="3 4" id="KW-0687">Ribonucleoprotein</keyword>
<dbReference type="GO" id="GO:1990904">
    <property type="term" value="C:ribonucleoprotein complex"/>
    <property type="evidence" value="ECO:0007669"/>
    <property type="project" value="UniProtKB-KW"/>
</dbReference>
<gene>
    <name evidence="6" type="primary">rpl5</name>
</gene>
<dbReference type="AlphaFoldDB" id="A0A1D8GXJ5"/>
<dbReference type="EMBL" id="LC384961">
    <property type="protein sequence ID" value="BBE28051.1"/>
    <property type="molecule type" value="Genomic_DNA"/>
</dbReference>
<organism evidence="6">
    <name type="scientific">Heterosigma akashiwo</name>
    <name type="common">Chromophytic alga</name>
    <name type="synonym">Heterosigma carterae</name>
    <dbReference type="NCBI Taxonomy" id="2829"/>
    <lineage>
        <taxon>Eukaryota</taxon>
        <taxon>Sar</taxon>
        <taxon>Stramenopiles</taxon>
        <taxon>Ochrophyta</taxon>
        <taxon>Raphidophyceae</taxon>
        <taxon>Chattonellales</taxon>
        <taxon>Chattonellaceae</taxon>
        <taxon>Heterosigma</taxon>
    </lineage>
</organism>
<evidence type="ECO:0000256" key="4">
    <source>
        <dbReference type="RuleBase" id="RU003930"/>
    </source>
</evidence>
<dbReference type="GO" id="GO:0005840">
    <property type="term" value="C:ribosome"/>
    <property type="evidence" value="ECO:0007669"/>
    <property type="project" value="UniProtKB-KW"/>
</dbReference>
<dbReference type="InterPro" id="IPR022803">
    <property type="entry name" value="Ribosomal_uL5_dom_sf"/>
</dbReference>
<evidence type="ECO:0000256" key="2">
    <source>
        <dbReference type="ARBA" id="ARBA00022980"/>
    </source>
</evidence>
<dbReference type="Gene3D" id="3.30.1440.10">
    <property type="match status" value="1"/>
</dbReference>
<name>A0A1D8GXJ5_HETAK</name>
<evidence type="ECO:0000259" key="5">
    <source>
        <dbReference type="Pfam" id="PF00673"/>
    </source>
</evidence>
<dbReference type="SUPFAM" id="SSF55282">
    <property type="entry name" value="RL5-like"/>
    <property type="match status" value="1"/>
</dbReference>
<dbReference type="InterPro" id="IPR002132">
    <property type="entry name" value="Ribosomal_uL5"/>
</dbReference>
<dbReference type="GO" id="GO:0003735">
    <property type="term" value="F:structural constituent of ribosome"/>
    <property type="evidence" value="ECO:0007669"/>
    <property type="project" value="InterPro"/>
</dbReference>
<evidence type="ECO:0000313" key="7">
    <source>
        <dbReference type="EMBL" id="BBE28051.1"/>
    </source>
</evidence>
<evidence type="ECO:0000256" key="1">
    <source>
        <dbReference type="ARBA" id="ARBA00008553"/>
    </source>
</evidence>
<protein>
    <submittedName>
        <fullName evidence="7">Ribosomal protein L5</fullName>
    </submittedName>
    <submittedName>
        <fullName evidence="6">Ribosomal protein large subunit 5</fullName>
    </submittedName>
</protein>
<comment type="similarity">
    <text evidence="1 4">Belongs to the universal ribosomal protein uL5 family.</text>
</comment>
<dbReference type="GO" id="GO:0006412">
    <property type="term" value="P:translation"/>
    <property type="evidence" value="ECO:0007669"/>
    <property type="project" value="InterPro"/>
</dbReference>
<dbReference type="Pfam" id="PF00673">
    <property type="entry name" value="Ribosomal_L5_C"/>
    <property type="match status" value="1"/>
</dbReference>
<feature type="domain" description="Large ribosomal subunit protein uL5 C-terminal" evidence="5">
    <location>
        <begin position="83"/>
        <end position="174"/>
    </location>
</feature>
<geneLocation type="mitochondrion" evidence="6"/>
<accession>A0A1D8GXJ5</accession>
<keyword evidence="6" id="KW-0496">Mitochondrion</keyword>
<dbReference type="PANTHER" id="PTHR11994">
    <property type="entry name" value="60S RIBOSOMAL PROTEIN L11-RELATED"/>
    <property type="match status" value="1"/>
</dbReference>
<reference evidence="7" key="2">
    <citation type="submission" date="2018-05" db="EMBL/GenBank/DDBJ databases">
        <title>Mitochondrial DNA sequences of Heterosigma akashiwo strains.</title>
        <authorList>
            <person name="Ueki S."/>
        </authorList>
    </citation>
    <scope>NUCLEOTIDE SEQUENCE</scope>
    <source>
        <strain evidence="7">HaGS95</strain>
    </source>
</reference>
<evidence type="ECO:0000256" key="3">
    <source>
        <dbReference type="ARBA" id="ARBA00023274"/>
    </source>
</evidence>
<evidence type="ECO:0000313" key="6">
    <source>
        <dbReference type="EMBL" id="AOT84807.1"/>
    </source>
</evidence>
<proteinExistence type="inferred from homology"/>